<evidence type="ECO:0000313" key="2">
    <source>
        <dbReference type="Proteomes" id="UP000499080"/>
    </source>
</evidence>
<dbReference type="Proteomes" id="UP000499080">
    <property type="component" value="Unassembled WGS sequence"/>
</dbReference>
<keyword evidence="2" id="KW-1185">Reference proteome</keyword>
<proteinExistence type="predicted"/>
<organism evidence="1 2">
    <name type="scientific">Araneus ventricosus</name>
    <name type="common">Orbweaver spider</name>
    <name type="synonym">Epeira ventricosa</name>
    <dbReference type="NCBI Taxonomy" id="182803"/>
    <lineage>
        <taxon>Eukaryota</taxon>
        <taxon>Metazoa</taxon>
        <taxon>Ecdysozoa</taxon>
        <taxon>Arthropoda</taxon>
        <taxon>Chelicerata</taxon>
        <taxon>Arachnida</taxon>
        <taxon>Araneae</taxon>
        <taxon>Araneomorphae</taxon>
        <taxon>Entelegynae</taxon>
        <taxon>Araneoidea</taxon>
        <taxon>Araneidae</taxon>
        <taxon>Araneus</taxon>
    </lineage>
</organism>
<dbReference type="EMBL" id="BGPR01018502">
    <property type="protein sequence ID" value="GBN79332.1"/>
    <property type="molecule type" value="Genomic_DNA"/>
</dbReference>
<accession>A0A4Y2RTZ0</accession>
<reference evidence="1 2" key="1">
    <citation type="journal article" date="2019" name="Sci. Rep.">
        <title>Orb-weaving spider Araneus ventricosus genome elucidates the spidroin gene catalogue.</title>
        <authorList>
            <person name="Kono N."/>
            <person name="Nakamura H."/>
            <person name="Ohtoshi R."/>
            <person name="Moran D.A.P."/>
            <person name="Shinohara A."/>
            <person name="Yoshida Y."/>
            <person name="Fujiwara M."/>
            <person name="Mori M."/>
            <person name="Tomita M."/>
            <person name="Arakawa K."/>
        </authorList>
    </citation>
    <scope>NUCLEOTIDE SEQUENCE [LARGE SCALE GENOMIC DNA]</scope>
</reference>
<protein>
    <submittedName>
        <fullName evidence="1">Uncharacterized protein</fullName>
    </submittedName>
</protein>
<sequence>MTESILANRRVTVYEISNQLDISHGSMPSVLPPRDEPQTPDMPVAVVLETGYSTAFWGGAVAITDESPLIHTYCNIRHVQCRWPSGNVSASGTEICKFQSCSYRTPAVYVVLLHFKSYVGGQAPSRWCGARAWRKSTSSGIVHVT</sequence>
<evidence type="ECO:0000313" key="1">
    <source>
        <dbReference type="EMBL" id="GBN79332.1"/>
    </source>
</evidence>
<comment type="caution">
    <text evidence="1">The sequence shown here is derived from an EMBL/GenBank/DDBJ whole genome shotgun (WGS) entry which is preliminary data.</text>
</comment>
<name>A0A4Y2RTZ0_ARAVE</name>
<dbReference type="AlphaFoldDB" id="A0A4Y2RTZ0"/>
<gene>
    <name evidence="1" type="ORF">AVEN_59960_1</name>
</gene>